<dbReference type="AlphaFoldDB" id="A0A7W6K3P5"/>
<name>A0A7W6K3P5_9HYPH</name>
<dbReference type="RefSeq" id="WP_183793707.1">
    <property type="nucleotide sequence ID" value="NZ_JACIDU010000013.1"/>
</dbReference>
<evidence type="ECO:0000313" key="9">
    <source>
        <dbReference type="EMBL" id="MBB4104624.1"/>
    </source>
</evidence>
<dbReference type="EC" id="3.1.1.31" evidence="5 7"/>
<dbReference type="SUPFAM" id="SSF100950">
    <property type="entry name" value="NagB/RpiA/CoA transferase-like"/>
    <property type="match status" value="1"/>
</dbReference>
<dbReference type="PANTHER" id="PTHR11054:SF0">
    <property type="entry name" value="6-PHOSPHOGLUCONOLACTONASE"/>
    <property type="match status" value="1"/>
</dbReference>
<dbReference type="GO" id="GO:0006098">
    <property type="term" value="P:pentose-phosphate shunt"/>
    <property type="evidence" value="ECO:0007669"/>
    <property type="project" value="UniProtKB-UniPathway"/>
</dbReference>
<comment type="similarity">
    <text evidence="4 7">Belongs to the glucosamine/galactosamine-6-phosphate isomerase family. 6-phosphogluconolactonase subfamily.</text>
</comment>
<comment type="function">
    <text evidence="2 7">Hydrolysis of 6-phosphogluconolactone to 6-phosphogluconate.</text>
</comment>
<dbReference type="Pfam" id="PF01182">
    <property type="entry name" value="Glucosamine_iso"/>
    <property type="match status" value="1"/>
</dbReference>
<comment type="pathway">
    <text evidence="3 7">Carbohydrate degradation; pentose phosphate pathway; D-ribulose 5-phosphate from D-glucose 6-phosphate (oxidative stage): step 2/3.</text>
</comment>
<sequence>MAHIHSYETRLALAEALADAVSETLNAAVAERGAASLAVSGGSTPKLFFDVLSKRVLPWDRITVTLVDERFVPPESDRSNHQLVATHLLKDKAADANFVPLFHADKTAEEAATIASQETCGIDEPFDVVILGMGTDGHTASFFPGGDNLAEALDAASTRGVMTMRAQGAGEPRLTFTFSALRDARLLALHIEGAEKKQVLDTALGDGPEEDMPIRAALRRAQTPLTIFWAP</sequence>
<evidence type="ECO:0000259" key="8">
    <source>
        <dbReference type="Pfam" id="PF01182"/>
    </source>
</evidence>
<keyword evidence="10" id="KW-1185">Reference proteome</keyword>
<gene>
    <name evidence="7" type="primary">pgl</name>
    <name evidence="9" type="ORF">GGQ66_003202</name>
</gene>
<proteinExistence type="inferred from homology"/>
<evidence type="ECO:0000256" key="3">
    <source>
        <dbReference type="ARBA" id="ARBA00004961"/>
    </source>
</evidence>
<dbReference type="EMBL" id="JACIDU010000013">
    <property type="protein sequence ID" value="MBB4104624.1"/>
    <property type="molecule type" value="Genomic_DNA"/>
</dbReference>
<evidence type="ECO:0000256" key="7">
    <source>
        <dbReference type="RuleBase" id="RU365095"/>
    </source>
</evidence>
<dbReference type="Proteomes" id="UP000584824">
    <property type="component" value="Unassembled WGS sequence"/>
</dbReference>
<dbReference type="NCBIfam" id="TIGR01198">
    <property type="entry name" value="pgl"/>
    <property type="match status" value="1"/>
</dbReference>
<dbReference type="InterPro" id="IPR005900">
    <property type="entry name" value="6-phosphogluconolactonase_DevB"/>
</dbReference>
<evidence type="ECO:0000256" key="5">
    <source>
        <dbReference type="ARBA" id="ARBA00013198"/>
    </source>
</evidence>
<dbReference type="GO" id="GO:0017057">
    <property type="term" value="F:6-phosphogluconolactonase activity"/>
    <property type="evidence" value="ECO:0007669"/>
    <property type="project" value="UniProtKB-UniRule"/>
</dbReference>
<evidence type="ECO:0000313" key="10">
    <source>
        <dbReference type="Proteomes" id="UP000584824"/>
    </source>
</evidence>
<dbReference type="UniPathway" id="UPA00115">
    <property type="reaction ID" value="UER00409"/>
</dbReference>
<dbReference type="GO" id="GO:0005975">
    <property type="term" value="P:carbohydrate metabolic process"/>
    <property type="evidence" value="ECO:0007669"/>
    <property type="project" value="UniProtKB-UniRule"/>
</dbReference>
<comment type="catalytic activity">
    <reaction evidence="1 7">
        <text>6-phospho-D-glucono-1,5-lactone + H2O = 6-phospho-D-gluconate + H(+)</text>
        <dbReference type="Rhea" id="RHEA:12556"/>
        <dbReference type="ChEBI" id="CHEBI:15377"/>
        <dbReference type="ChEBI" id="CHEBI:15378"/>
        <dbReference type="ChEBI" id="CHEBI:57955"/>
        <dbReference type="ChEBI" id="CHEBI:58759"/>
        <dbReference type="EC" id="3.1.1.31"/>
    </reaction>
</comment>
<evidence type="ECO:0000256" key="6">
    <source>
        <dbReference type="ARBA" id="ARBA00020337"/>
    </source>
</evidence>
<comment type="caution">
    <text evidence="9">The sequence shown here is derived from an EMBL/GenBank/DDBJ whole genome shotgun (WGS) entry which is preliminary data.</text>
</comment>
<dbReference type="InterPro" id="IPR006148">
    <property type="entry name" value="Glc/Gal-6P_isomerase"/>
</dbReference>
<accession>A0A7W6K3P5</accession>
<keyword evidence="7 9" id="KW-0378">Hydrolase</keyword>
<dbReference type="PANTHER" id="PTHR11054">
    <property type="entry name" value="6-PHOSPHOGLUCONOLACTONASE"/>
    <property type="match status" value="1"/>
</dbReference>
<evidence type="ECO:0000256" key="4">
    <source>
        <dbReference type="ARBA" id="ARBA00010662"/>
    </source>
</evidence>
<dbReference type="Gene3D" id="3.40.50.1360">
    <property type="match status" value="1"/>
</dbReference>
<dbReference type="InterPro" id="IPR039104">
    <property type="entry name" value="6PGL"/>
</dbReference>
<dbReference type="CDD" id="cd01400">
    <property type="entry name" value="6PGL"/>
    <property type="match status" value="1"/>
</dbReference>
<protein>
    <recommendedName>
        <fullName evidence="6 7">6-phosphogluconolactonase</fullName>
        <shortName evidence="7">6PGL</shortName>
        <ecNumber evidence="5 7">3.1.1.31</ecNumber>
    </recommendedName>
</protein>
<dbReference type="InterPro" id="IPR037171">
    <property type="entry name" value="NagB/RpiA_transferase-like"/>
</dbReference>
<feature type="domain" description="Glucosamine/galactosamine-6-phosphate isomerase" evidence="8">
    <location>
        <begin position="10"/>
        <end position="220"/>
    </location>
</feature>
<evidence type="ECO:0000256" key="1">
    <source>
        <dbReference type="ARBA" id="ARBA00000832"/>
    </source>
</evidence>
<reference evidence="9 10" key="1">
    <citation type="submission" date="2020-08" db="EMBL/GenBank/DDBJ databases">
        <title>Genomic Encyclopedia of Type Strains, Phase IV (KMG-IV): sequencing the most valuable type-strain genomes for metagenomic binning, comparative biology and taxonomic classification.</title>
        <authorList>
            <person name="Goeker M."/>
        </authorList>
    </citation>
    <scope>NUCLEOTIDE SEQUENCE [LARGE SCALE GENOMIC DNA]</scope>
    <source>
        <strain evidence="9 10">DSM 26385</strain>
    </source>
</reference>
<evidence type="ECO:0000256" key="2">
    <source>
        <dbReference type="ARBA" id="ARBA00002681"/>
    </source>
</evidence>
<organism evidence="9 10">
    <name type="scientific">Allorhizobium borbori</name>
    <dbReference type="NCBI Taxonomy" id="485907"/>
    <lineage>
        <taxon>Bacteria</taxon>
        <taxon>Pseudomonadati</taxon>
        <taxon>Pseudomonadota</taxon>
        <taxon>Alphaproteobacteria</taxon>
        <taxon>Hyphomicrobiales</taxon>
        <taxon>Rhizobiaceae</taxon>
        <taxon>Rhizobium/Agrobacterium group</taxon>
        <taxon>Allorhizobium</taxon>
    </lineage>
</organism>